<sequence>MFKPRKNTVLFALLALVALASSQDLMENSADSSTASAGNLRSLQYRYRGSCANCLGRPVSDRCWQTCTRGPAVTEQACENYVDTAKRHLCRQKCRPATGYSTVETFITQRQCTNYCEQNVANTWCGLYERSCRETLTYQDARICRA</sequence>
<dbReference type="EMBL" id="CDMZ01001440">
    <property type="protein sequence ID" value="CEM32676.1"/>
    <property type="molecule type" value="Genomic_DNA"/>
</dbReference>
<feature type="chain" id="PRO_5005190342" description="ShKT domain-containing protein" evidence="1">
    <location>
        <begin position="23"/>
        <end position="146"/>
    </location>
</feature>
<evidence type="ECO:0008006" key="3">
    <source>
        <dbReference type="Google" id="ProtNLM"/>
    </source>
</evidence>
<name>A0A0G4GQF3_9ALVE</name>
<keyword evidence="1" id="KW-0732">Signal</keyword>
<protein>
    <recommendedName>
        <fullName evidence="3">ShKT domain-containing protein</fullName>
    </recommendedName>
</protein>
<dbReference type="AlphaFoldDB" id="A0A0G4GQF3"/>
<evidence type="ECO:0000313" key="2">
    <source>
        <dbReference type="EMBL" id="CEM32676.1"/>
    </source>
</evidence>
<reference evidence="2" key="1">
    <citation type="submission" date="2014-11" db="EMBL/GenBank/DDBJ databases">
        <authorList>
            <person name="Otto D Thomas"/>
            <person name="Naeem Raeece"/>
        </authorList>
    </citation>
    <scope>NUCLEOTIDE SEQUENCE</scope>
</reference>
<proteinExistence type="predicted"/>
<organism evidence="2">
    <name type="scientific">Chromera velia CCMP2878</name>
    <dbReference type="NCBI Taxonomy" id="1169474"/>
    <lineage>
        <taxon>Eukaryota</taxon>
        <taxon>Sar</taxon>
        <taxon>Alveolata</taxon>
        <taxon>Colpodellida</taxon>
        <taxon>Chromeraceae</taxon>
        <taxon>Chromera</taxon>
    </lineage>
</organism>
<evidence type="ECO:0000256" key="1">
    <source>
        <dbReference type="SAM" id="SignalP"/>
    </source>
</evidence>
<accession>A0A0G4GQF3</accession>
<dbReference type="VEuPathDB" id="CryptoDB:Cvel_22917"/>
<gene>
    <name evidence="2" type="ORF">Cvel_22917</name>
</gene>
<feature type="signal peptide" evidence="1">
    <location>
        <begin position="1"/>
        <end position="22"/>
    </location>
</feature>